<dbReference type="GO" id="GO:0045597">
    <property type="term" value="P:positive regulation of cell differentiation"/>
    <property type="evidence" value="ECO:0007669"/>
    <property type="project" value="TreeGrafter"/>
</dbReference>
<evidence type="ECO:0000256" key="7">
    <source>
        <dbReference type="ARBA" id="ARBA00023183"/>
    </source>
</evidence>
<dbReference type="RefSeq" id="XP_030218784.1">
    <property type="nucleotide sequence ID" value="XM_030362924.1"/>
</dbReference>
<evidence type="ECO:0000256" key="5">
    <source>
        <dbReference type="ARBA" id="ARBA00022729"/>
    </source>
</evidence>
<accession>A0A8C4ZE45</accession>
<evidence type="ECO:0000256" key="2">
    <source>
        <dbReference type="ARBA" id="ARBA00008125"/>
    </source>
</evidence>
<evidence type="ECO:0000259" key="14">
    <source>
        <dbReference type="PROSITE" id="PS50184"/>
    </source>
</evidence>
<dbReference type="InterPro" id="IPR006207">
    <property type="entry name" value="Cys_knot_C"/>
</dbReference>
<evidence type="ECO:0000259" key="15">
    <source>
        <dbReference type="PROSITE" id="PS51323"/>
    </source>
</evidence>
<dbReference type="GeneID" id="115548360"/>
<reference evidence="16" key="1">
    <citation type="submission" date="2025-08" db="UniProtKB">
        <authorList>
            <consortium name="Ensembl"/>
        </authorList>
    </citation>
    <scope>IDENTIFICATION</scope>
</reference>
<dbReference type="GO" id="GO:0007165">
    <property type="term" value="P:signal transduction"/>
    <property type="evidence" value="ECO:0007669"/>
    <property type="project" value="InterPro"/>
</dbReference>
<dbReference type="GeneTree" id="ENSGT00940000155151"/>
<keyword evidence="5 12" id="KW-0732">Signal</keyword>
<organism evidence="16 17">
    <name type="scientific">Gadus morhua</name>
    <name type="common">Atlantic cod</name>
    <dbReference type="NCBI Taxonomy" id="8049"/>
    <lineage>
        <taxon>Eukaryota</taxon>
        <taxon>Metazoa</taxon>
        <taxon>Chordata</taxon>
        <taxon>Craniata</taxon>
        <taxon>Vertebrata</taxon>
        <taxon>Euteleostomi</taxon>
        <taxon>Actinopterygii</taxon>
        <taxon>Neopterygii</taxon>
        <taxon>Teleostei</taxon>
        <taxon>Neoteleostei</taxon>
        <taxon>Acanthomorphata</taxon>
        <taxon>Zeiogadaria</taxon>
        <taxon>Gadariae</taxon>
        <taxon>Gadiformes</taxon>
        <taxon>Gadoidei</taxon>
        <taxon>Gadidae</taxon>
        <taxon>Gadus</taxon>
    </lineage>
</organism>
<evidence type="ECO:0000256" key="12">
    <source>
        <dbReference type="SAM" id="SignalP"/>
    </source>
</evidence>
<dbReference type="PROSITE" id="PS51323">
    <property type="entry name" value="IGFBP_N_2"/>
    <property type="match status" value="1"/>
</dbReference>
<dbReference type="PROSITE" id="PS01225">
    <property type="entry name" value="CTCK_2"/>
    <property type="match status" value="1"/>
</dbReference>
<dbReference type="SMART" id="SM00209">
    <property type="entry name" value="TSP1"/>
    <property type="match status" value="1"/>
</dbReference>
<dbReference type="Pfam" id="PF00093">
    <property type="entry name" value="VWC"/>
    <property type="match status" value="1"/>
</dbReference>
<dbReference type="GO" id="GO:0007155">
    <property type="term" value="P:cell adhesion"/>
    <property type="evidence" value="ECO:0007669"/>
    <property type="project" value="TreeGrafter"/>
</dbReference>
<proteinExistence type="inferred from homology"/>
<comment type="similarity">
    <text evidence="2">Belongs to the CCN family.</text>
</comment>
<dbReference type="AlphaFoldDB" id="A0A8C4ZE45"/>
<dbReference type="InterPro" id="IPR000867">
    <property type="entry name" value="IGFBP-like"/>
</dbReference>
<dbReference type="GO" id="GO:0008201">
    <property type="term" value="F:heparin binding"/>
    <property type="evidence" value="ECO:0007669"/>
    <property type="project" value="TreeGrafter"/>
</dbReference>
<dbReference type="SMART" id="SM00121">
    <property type="entry name" value="IB"/>
    <property type="match status" value="1"/>
</dbReference>
<dbReference type="PROSITE" id="PS50184">
    <property type="entry name" value="VWFC_2"/>
    <property type="match status" value="1"/>
</dbReference>
<dbReference type="SMART" id="SM00214">
    <property type="entry name" value="VWC"/>
    <property type="match status" value="1"/>
</dbReference>
<evidence type="ECO:0000256" key="8">
    <source>
        <dbReference type="ARBA" id="ARBA00039941"/>
    </source>
</evidence>
<comment type="subcellular location">
    <subcellularLocation>
        <location evidence="1">Secreted</location>
    </subcellularLocation>
</comment>
<dbReference type="InterPro" id="IPR001007">
    <property type="entry name" value="VWF_dom"/>
</dbReference>
<evidence type="ECO:0000256" key="1">
    <source>
        <dbReference type="ARBA" id="ARBA00004613"/>
    </source>
</evidence>
<evidence type="ECO:0000256" key="6">
    <source>
        <dbReference type="ARBA" id="ARBA00023157"/>
    </source>
</evidence>
<evidence type="ECO:0000256" key="3">
    <source>
        <dbReference type="ARBA" id="ARBA00022525"/>
    </source>
</evidence>
<dbReference type="GO" id="GO:0005615">
    <property type="term" value="C:extracellular space"/>
    <property type="evidence" value="ECO:0007669"/>
    <property type="project" value="TreeGrafter"/>
</dbReference>
<evidence type="ECO:0000256" key="10">
    <source>
        <dbReference type="ARBA" id="ARBA00042351"/>
    </source>
</evidence>
<keyword evidence="4" id="KW-0597">Phosphoprotein</keyword>
<dbReference type="InterPro" id="IPR006208">
    <property type="entry name" value="Glyco_hormone_CN"/>
</dbReference>
<evidence type="ECO:0000259" key="13">
    <source>
        <dbReference type="PROSITE" id="PS01225"/>
    </source>
</evidence>
<dbReference type="Pfam" id="PF19035">
    <property type="entry name" value="TSP1_CCN"/>
    <property type="match status" value="1"/>
</dbReference>
<feature type="signal peptide" evidence="12">
    <location>
        <begin position="1"/>
        <end position="19"/>
    </location>
</feature>
<keyword evidence="6" id="KW-1015">Disulfide bond</keyword>
<keyword evidence="7" id="KW-0340">Growth factor binding</keyword>
<feature type="chain" id="PRO_5045080277" description="CCN family member 1" evidence="12">
    <location>
        <begin position="20"/>
        <end position="369"/>
    </location>
</feature>
<dbReference type="GO" id="GO:0019838">
    <property type="term" value="F:growth factor binding"/>
    <property type="evidence" value="ECO:0007669"/>
    <property type="project" value="UniProtKB-KW"/>
</dbReference>
<dbReference type="GO" id="GO:0051240">
    <property type="term" value="P:positive regulation of multicellular organismal process"/>
    <property type="evidence" value="ECO:0007669"/>
    <property type="project" value="UniProtKB-ARBA"/>
</dbReference>
<name>A0A8C4ZE45_GADMO</name>
<dbReference type="PROSITE" id="PS01208">
    <property type="entry name" value="VWFC_1"/>
    <property type="match status" value="1"/>
</dbReference>
<reference evidence="16" key="2">
    <citation type="submission" date="2025-09" db="UniProtKB">
        <authorList>
            <consortium name="Ensembl"/>
        </authorList>
    </citation>
    <scope>IDENTIFICATION</scope>
</reference>
<dbReference type="InterPro" id="IPR000884">
    <property type="entry name" value="TSP1_rpt"/>
</dbReference>
<evidence type="ECO:0000313" key="17">
    <source>
        <dbReference type="Proteomes" id="UP000694546"/>
    </source>
</evidence>
<keyword evidence="3" id="KW-0964">Secreted</keyword>
<dbReference type="Pfam" id="PF00007">
    <property type="entry name" value="Cys_knot"/>
    <property type="match status" value="1"/>
</dbReference>
<dbReference type="Pfam" id="PF00219">
    <property type="entry name" value="IGFBP"/>
    <property type="match status" value="1"/>
</dbReference>
<evidence type="ECO:0000256" key="11">
    <source>
        <dbReference type="PROSITE-ProRule" id="PRU00039"/>
    </source>
</evidence>
<evidence type="ECO:0000256" key="4">
    <source>
        <dbReference type="ARBA" id="ARBA00022553"/>
    </source>
</evidence>
<dbReference type="Gene3D" id="2.10.70.10">
    <property type="entry name" value="Complement Module, domain 1"/>
    <property type="match status" value="1"/>
</dbReference>
<dbReference type="PANTHER" id="PTHR11348">
    <property type="entry name" value="CONNECTIVE TISSUE GROWTH FACTOR-RELATED"/>
    <property type="match status" value="1"/>
</dbReference>
<feature type="domain" description="IGFBP N-terminal" evidence="15">
    <location>
        <begin position="16"/>
        <end position="88"/>
    </location>
</feature>
<dbReference type="SUPFAM" id="SSF57184">
    <property type="entry name" value="Growth factor receptor domain"/>
    <property type="match status" value="1"/>
</dbReference>
<dbReference type="OrthoDB" id="365605at2759"/>
<dbReference type="PANTHER" id="PTHR11348:SF18">
    <property type="entry name" value="CCN FAMILY MEMBER 1"/>
    <property type="match status" value="1"/>
</dbReference>
<dbReference type="InterPro" id="IPR043973">
    <property type="entry name" value="TSP1_CCN"/>
</dbReference>
<dbReference type="InterPro" id="IPR050941">
    <property type="entry name" value="CCN"/>
</dbReference>
<dbReference type="OMA" id="VVEIFCF"/>
<evidence type="ECO:0000256" key="9">
    <source>
        <dbReference type="ARBA" id="ARBA00042204"/>
    </source>
</evidence>
<dbReference type="InterPro" id="IPR009030">
    <property type="entry name" value="Growth_fac_rcpt_cys_sf"/>
</dbReference>
<comment type="caution">
    <text evidence="11">Lacks conserved residue(s) required for the propagation of feature annotation.</text>
</comment>
<dbReference type="SUPFAM" id="SSF82895">
    <property type="entry name" value="TSP-1 type 1 repeat"/>
    <property type="match status" value="1"/>
</dbReference>
<dbReference type="GO" id="GO:0005178">
    <property type="term" value="F:integrin binding"/>
    <property type="evidence" value="ECO:0007669"/>
    <property type="project" value="TreeGrafter"/>
</dbReference>
<dbReference type="PROSITE" id="PS50092">
    <property type="entry name" value="TSP1"/>
    <property type="match status" value="1"/>
</dbReference>
<protein>
    <recommendedName>
        <fullName evidence="8">CCN family member 1</fullName>
    </recommendedName>
    <alternativeName>
        <fullName evidence="10">Cellular communication network factor 1</fullName>
    </alternativeName>
    <alternativeName>
        <fullName evidence="9">Protein CYR61</fullName>
    </alternativeName>
</protein>
<evidence type="ECO:0000313" key="16">
    <source>
        <dbReference type="Ensembl" id="ENSGMOP00000012019.2"/>
    </source>
</evidence>
<feature type="domain" description="CTCK" evidence="13">
    <location>
        <begin position="276"/>
        <end position="351"/>
    </location>
</feature>
<dbReference type="InterPro" id="IPR036383">
    <property type="entry name" value="TSP1_rpt_sf"/>
</dbReference>
<dbReference type="GO" id="GO:0031012">
    <property type="term" value="C:extracellular matrix"/>
    <property type="evidence" value="ECO:0007669"/>
    <property type="project" value="TreeGrafter"/>
</dbReference>
<dbReference type="Proteomes" id="UP000694546">
    <property type="component" value="Chromosome 8"/>
</dbReference>
<dbReference type="GO" id="GO:0030335">
    <property type="term" value="P:positive regulation of cell migration"/>
    <property type="evidence" value="ECO:0007669"/>
    <property type="project" value="TreeGrafter"/>
</dbReference>
<dbReference type="SMART" id="SM00041">
    <property type="entry name" value="CT"/>
    <property type="match status" value="1"/>
</dbReference>
<gene>
    <name evidence="16" type="primary">LOC115548360</name>
</gene>
<dbReference type="SUPFAM" id="SSF57603">
    <property type="entry name" value="FnI-like domain"/>
    <property type="match status" value="1"/>
</dbReference>
<dbReference type="Ensembl" id="ENSGMOT00000012344.2">
    <property type="protein sequence ID" value="ENSGMOP00000012019.2"/>
    <property type="gene ID" value="ENSGMOG00000011246.2"/>
</dbReference>
<sequence>MWVFSAALIVCGMLKLASPCPRECRCSAAAPRCAAGVSLAADDCGCCMACGRQLNEDCGRMQPCDRTKGLKCNFGAGHGAAYGICRAKSEGRSCEYNNRIYQNGESFRPNCRHQCTCMDAAVACISLCPHKVALSKPGCEKHRLVKSPGRCCEQLVCSDEGGKRWRPLIEEPGPGETLKSGHFSDAKDELALVSDGYSSFAASTTEPDGPMLMSGPGRCLAQSNPWSPCSTSCGMGVSARLSNSNSRCKLTRETRMCEVRPCTKTAFPSPKASGKCNPTEKAAGRPVKLSHMGCGSFKKFQLRFCGTCSDGLCCRPNRTQTVAVRFGCEDGRTFSYNVMMIQACKCEPDCTSDGSYGPRVSPRHGNAVH</sequence>
<keyword evidence="17" id="KW-1185">Reference proteome</keyword>
<feature type="domain" description="VWFC" evidence="14">
    <location>
        <begin position="92"/>
        <end position="158"/>
    </location>
</feature>
<dbReference type="PROSITE" id="PS01185">
    <property type="entry name" value="CTCK_1"/>
    <property type="match status" value="1"/>
</dbReference>